<feature type="coiled-coil region" evidence="1">
    <location>
        <begin position="27"/>
        <end position="57"/>
    </location>
</feature>
<dbReference type="RefSeq" id="WP_256707631.1">
    <property type="nucleotide sequence ID" value="NZ_CP101914.1"/>
</dbReference>
<proteinExistence type="predicted"/>
<organism evidence="2 3">
    <name type="scientific">Oceanobacillus jeddahense</name>
    <dbReference type="NCBI Taxonomy" id="1462527"/>
    <lineage>
        <taxon>Bacteria</taxon>
        <taxon>Bacillati</taxon>
        <taxon>Bacillota</taxon>
        <taxon>Bacilli</taxon>
        <taxon>Bacillales</taxon>
        <taxon>Bacillaceae</taxon>
        <taxon>Oceanobacillus</taxon>
    </lineage>
</organism>
<dbReference type="EMBL" id="CP101914">
    <property type="protein sequence ID" value="UUI02398.1"/>
    <property type="molecule type" value="Genomic_DNA"/>
</dbReference>
<evidence type="ECO:0000256" key="1">
    <source>
        <dbReference type="SAM" id="Coils"/>
    </source>
</evidence>
<keyword evidence="3" id="KW-1185">Reference proteome</keyword>
<name>A0ABY5JQ10_9BACI</name>
<reference evidence="2" key="1">
    <citation type="submission" date="2022-07" db="EMBL/GenBank/DDBJ databases">
        <title>FELIX.</title>
        <authorList>
            <person name="Wan K.H."/>
            <person name="Park S."/>
            <person name="Lawrence Q."/>
            <person name="Eichenberger J.P."/>
            <person name="Booth B.W."/>
            <person name="Piaggio A.J."/>
            <person name="Chandler J.C."/>
            <person name="Franklin A.B."/>
            <person name="Celniker S.E."/>
        </authorList>
    </citation>
    <scope>NUCLEOTIDE SEQUENCE</scope>
    <source>
        <strain evidence="2">QA-1986 374</strain>
    </source>
</reference>
<dbReference type="Proteomes" id="UP001059773">
    <property type="component" value="Chromosome"/>
</dbReference>
<accession>A0ABY5JQ10</accession>
<protein>
    <submittedName>
        <fullName evidence="2">Uncharacterized protein</fullName>
    </submittedName>
</protein>
<sequence>MDEYTTKYLADVSTQLLKSSYSWIISKREIARNAQTLEDQREKYEEIIDQLLEEGNNSKSAALHYKELYENVSIKDEDIEYLRETIERVFTIINDYKDENKSEEEGLSARQGIDAFLDLIHVDTLKTMQLLGFKYKDAIGKPLTDVCADFIYTKLGGNNQSYKPNV</sequence>
<evidence type="ECO:0000313" key="2">
    <source>
        <dbReference type="EMBL" id="UUI02398.1"/>
    </source>
</evidence>
<keyword evidence="1" id="KW-0175">Coiled coil</keyword>
<evidence type="ECO:0000313" key="3">
    <source>
        <dbReference type="Proteomes" id="UP001059773"/>
    </source>
</evidence>
<gene>
    <name evidence="2" type="ORF">NP439_20530</name>
</gene>